<comment type="caution">
    <text evidence="2">The sequence shown here is derived from an EMBL/GenBank/DDBJ whole genome shotgun (WGS) entry which is preliminary data.</text>
</comment>
<name>A0A751XFX1_SALET</name>
<sequence length="50" mass="5922">MYIPHYRLLTMWIKRLAHSLRNARPNSKLHSAAMNYLSRKGLISVEDVLR</sequence>
<organism evidence="2">
    <name type="scientific">Salmonella enterica subsp. enterica serovar Napoli</name>
    <dbReference type="NCBI Taxonomy" id="1151001"/>
    <lineage>
        <taxon>Bacteria</taxon>
        <taxon>Pseudomonadati</taxon>
        <taxon>Pseudomonadota</taxon>
        <taxon>Gammaproteobacteria</taxon>
        <taxon>Enterobacterales</taxon>
        <taxon>Enterobacteriaceae</taxon>
        <taxon>Salmonella</taxon>
    </lineage>
</organism>
<protein>
    <submittedName>
        <fullName evidence="2">Uncharacterized protein</fullName>
    </submittedName>
</protein>
<accession>A0A751XFX1</accession>
<reference evidence="2" key="2">
    <citation type="submission" date="2018-07" db="EMBL/GenBank/DDBJ databases">
        <authorList>
            <consortium name="NCBI Pathogen Detection Project"/>
        </authorList>
    </citation>
    <scope>NUCLEOTIDE SEQUENCE</scope>
    <source>
        <strain evidence="2">Salmonella enterica</strain>
    </source>
</reference>
<dbReference type="EMBL" id="DAARCN010000046">
    <property type="protein sequence ID" value="HAE1854139.1"/>
    <property type="molecule type" value="Genomic_DNA"/>
</dbReference>
<evidence type="ECO:0000313" key="2">
    <source>
        <dbReference type="EMBL" id="HAF7194673.1"/>
    </source>
</evidence>
<dbReference type="EMBL" id="DAAWBQ010000050">
    <property type="protein sequence ID" value="HAF7194673.1"/>
    <property type="molecule type" value="Genomic_DNA"/>
</dbReference>
<reference evidence="2" key="1">
    <citation type="journal article" date="2018" name="Genome Biol.">
        <title>SKESA: strategic k-mer extension for scrupulous assemblies.</title>
        <authorList>
            <person name="Souvorov A."/>
            <person name="Agarwala R."/>
            <person name="Lipman D.J."/>
        </authorList>
    </citation>
    <scope>NUCLEOTIDE SEQUENCE</scope>
    <source>
        <strain evidence="2">Salmonella enterica</strain>
    </source>
</reference>
<gene>
    <name evidence="1" type="ORF">G3V22_003071</name>
    <name evidence="2" type="ORF">G9X10_003103</name>
</gene>
<proteinExistence type="predicted"/>
<evidence type="ECO:0000313" key="1">
    <source>
        <dbReference type="EMBL" id="HAE1854139.1"/>
    </source>
</evidence>
<dbReference type="AlphaFoldDB" id="A0A751XFX1"/>